<organism evidence="3 4">
    <name type="scientific">Fusarium beomiforme</name>
    <dbReference type="NCBI Taxonomy" id="44412"/>
    <lineage>
        <taxon>Eukaryota</taxon>
        <taxon>Fungi</taxon>
        <taxon>Dikarya</taxon>
        <taxon>Ascomycota</taxon>
        <taxon>Pezizomycotina</taxon>
        <taxon>Sordariomycetes</taxon>
        <taxon>Hypocreomycetidae</taxon>
        <taxon>Hypocreales</taxon>
        <taxon>Nectriaceae</taxon>
        <taxon>Fusarium</taxon>
        <taxon>Fusarium burgessii species complex</taxon>
    </lineage>
</organism>
<accession>A0A9P5AH02</accession>
<feature type="region of interest" description="Disordered" evidence="2">
    <location>
        <begin position="1021"/>
        <end position="1094"/>
    </location>
</feature>
<feature type="compositionally biased region" description="Basic and acidic residues" evidence="2">
    <location>
        <begin position="1058"/>
        <end position="1074"/>
    </location>
</feature>
<feature type="coiled-coil region" evidence="1">
    <location>
        <begin position="493"/>
        <end position="544"/>
    </location>
</feature>
<reference evidence="3" key="2">
    <citation type="submission" date="2020-02" db="EMBL/GenBank/DDBJ databases">
        <title>Identification and distribution of gene clusters putatively required for synthesis of sphingolipid metabolism inhibitors in phylogenetically diverse species of the filamentous fungus Fusarium.</title>
        <authorList>
            <person name="Kim H.-S."/>
            <person name="Busman M."/>
            <person name="Brown D.W."/>
            <person name="Divon H."/>
            <person name="Uhlig S."/>
            <person name="Proctor R.H."/>
        </authorList>
    </citation>
    <scope>NUCLEOTIDE SEQUENCE</scope>
    <source>
        <strain evidence="3">NRRL 25174</strain>
    </source>
</reference>
<protein>
    <submittedName>
        <fullName evidence="3">Uncharacterized protein</fullName>
    </submittedName>
</protein>
<feature type="region of interest" description="Disordered" evidence="2">
    <location>
        <begin position="138"/>
        <end position="251"/>
    </location>
</feature>
<evidence type="ECO:0000256" key="1">
    <source>
        <dbReference type="SAM" id="Coils"/>
    </source>
</evidence>
<name>A0A9P5AH02_9HYPO</name>
<proteinExistence type="predicted"/>
<feature type="compositionally biased region" description="Polar residues" evidence="2">
    <location>
        <begin position="215"/>
        <end position="225"/>
    </location>
</feature>
<dbReference type="OrthoDB" id="4848543at2759"/>
<feature type="compositionally biased region" description="Polar residues" evidence="2">
    <location>
        <begin position="177"/>
        <end position="187"/>
    </location>
</feature>
<feature type="compositionally biased region" description="Polar residues" evidence="2">
    <location>
        <begin position="195"/>
        <end position="206"/>
    </location>
</feature>
<feature type="compositionally biased region" description="Polar residues" evidence="2">
    <location>
        <begin position="958"/>
        <end position="968"/>
    </location>
</feature>
<dbReference type="EMBL" id="PVQB02000353">
    <property type="protein sequence ID" value="KAF4338284.1"/>
    <property type="molecule type" value="Genomic_DNA"/>
</dbReference>
<comment type="caution">
    <text evidence="3">The sequence shown here is derived from an EMBL/GenBank/DDBJ whole genome shotgun (WGS) entry which is preliminary data.</text>
</comment>
<feature type="compositionally biased region" description="Basic residues" evidence="2">
    <location>
        <begin position="317"/>
        <end position="327"/>
    </location>
</feature>
<gene>
    <name evidence="3" type="ORF">FBEOM_7818</name>
</gene>
<keyword evidence="4" id="KW-1185">Reference proteome</keyword>
<evidence type="ECO:0000313" key="4">
    <source>
        <dbReference type="Proteomes" id="UP000730481"/>
    </source>
</evidence>
<dbReference type="AlphaFoldDB" id="A0A9P5AH02"/>
<feature type="region of interest" description="Disordered" evidence="2">
    <location>
        <begin position="76"/>
        <end position="103"/>
    </location>
</feature>
<feature type="compositionally biased region" description="Basic and acidic residues" evidence="2">
    <location>
        <begin position="1031"/>
        <end position="1046"/>
    </location>
</feature>
<reference evidence="3" key="1">
    <citation type="journal article" date="2017" name="Mycologia">
        <title>Fusarium algeriense, sp. nov., a novel toxigenic crown rot pathogen of durum wheat from Algeria is nested in the Fusarium burgessii species complex.</title>
        <authorList>
            <person name="Laraba I."/>
            <person name="Keddad A."/>
            <person name="Boureghda H."/>
            <person name="Abdallah N."/>
            <person name="Vaughan M.M."/>
            <person name="Proctor R.H."/>
            <person name="Busman M."/>
            <person name="O'Donnell K."/>
        </authorList>
    </citation>
    <scope>NUCLEOTIDE SEQUENCE</scope>
    <source>
        <strain evidence="3">NRRL 25174</strain>
    </source>
</reference>
<feature type="region of interest" description="Disordered" evidence="2">
    <location>
        <begin position="934"/>
        <end position="978"/>
    </location>
</feature>
<evidence type="ECO:0000313" key="3">
    <source>
        <dbReference type="EMBL" id="KAF4338284.1"/>
    </source>
</evidence>
<evidence type="ECO:0000256" key="2">
    <source>
        <dbReference type="SAM" id="MobiDB-lite"/>
    </source>
</evidence>
<keyword evidence="1" id="KW-0175">Coiled coil</keyword>
<feature type="region of interest" description="Disordered" evidence="2">
    <location>
        <begin position="270"/>
        <end position="332"/>
    </location>
</feature>
<sequence length="1094" mass="122369">MTASLGANPGEIFSRGSSLGSCGYIEDKRDFDKLGSVIPDSQAASNTLLNQFHIRRFTIPREEVSTSSISEGFCFAEKKPPRPGQFSQRPKPEQPQAVDTSQFFPRTTNIPAERSPLSLPHAPIIRILRPAAPLDLPELGLTASEPHSEISPPLHQEERTGPSKKSAGHSEDPLQENPPTQADSSGASVIYIDSSDLSHQKTSGASPMSEPPPTENASISSTSQFGKGVAKDQVSRQVGGTKDISPSQIRDRGLQLDKLKLKLPHIAHVGRSPYHAPPSSVCGDLETPVPQTPKTTKSRGHGPRSHWPALSRASNISKKRSAKRKPRPQPTFELDRKKIAMQNVADYWNECIQIAEAERHEAFQEIALLADKLHCAKKALDKSAQAILERDSTIQDSLSRCNRLQEKGALAEEKTRRLHSEVESLRSDLAKSREHTTAIENKNRKNRTKLNEAIKEQQDLFLRARNLYDETSDELRKERGRRENDAKAVELALEASQKKREELRSCIEKYQAKLELMNNHLESCSEVQLTKEEAKSMVDRLESNILSRLMSEVQKIASTQTQIKQSAACLQDSLRSNFAQLHNNIADQQNIRSKDQQWLQETRHALAGHLDDISARTLATQRICNETRNNLAKPASDHLTWQRDIQTHFDNEVAEKLRDRESKIGELEETLRNISQEWSEKLDVMTAIMRKNDEQAKEYFQTTMYEIKITLEKKLGEEKAASEKDISKSEALHARVESHLQQVKMQLEGLSSSGSESQLLRETLAEERKETCDLQKQLAALEGFSSMNGEISKRQHQDIKAINALKSQLEVMSNQVPRVESLNTTFNKMVDLNQVMQSTALYLSKERHWVNEQLSVKSQSVGSHKQQQTEIGTQSAYFGEQRSEEFVAWVQAQSSGTKGSASLSDLATLDLHSQGGRYRRKVVVTSPVLEASSPALAPTVTQEQARRREGSHPRSILRLSNASSQETGSVRAPANHSQYNRPVMAKAGSSTGCSNPKMMEQIRSGLIQPKPARPKWDFPTMKDFAKGTLPDSKDDAILDKKHSISHDEEDAVSPAKRVKSEDTLGDSQTEKTDRPLLLGTRHIVRKTYSKKESN</sequence>
<dbReference type="Proteomes" id="UP000730481">
    <property type="component" value="Unassembled WGS sequence"/>
</dbReference>